<reference evidence="2" key="1">
    <citation type="submission" date="2018-11" db="EMBL/GenBank/DDBJ databases">
        <authorList>
            <person name="Alioto T."/>
            <person name="Alioto T."/>
        </authorList>
    </citation>
    <scope>NUCLEOTIDE SEQUENCE</scope>
</reference>
<dbReference type="EMBL" id="UYJE01003018">
    <property type="protein sequence ID" value="VDI15796.1"/>
    <property type="molecule type" value="Genomic_DNA"/>
</dbReference>
<dbReference type="Proteomes" id="UP000596742">
    <property type="component" value="Unassembled WGS sequence"/>
</dbReference>
<feature type="transmembrane region" description="Helical" evidence="1">
    <location>
        <begin position="208"/>
        <end position="231"/>
    </location>
</feature>
<keyword evidence="3" id="KW-1185">Reference proteome</keyword>
<feature type="non-terminal residue" evidence="2">
    <location>
        <position position="261"/>
    </location>
</feature>
<protein>
    <submittedName>
        <fullName evidence="2">Uncharacterized protein</fullName>
    </submittedName>
</protein>
<name>A0A8B6D923_MYTGA</name>
<gene>
    <name evidence="2" type="ORF">MGAL_10B075149</name>
</gene>
<dbReference type="AlphaFoldDB" id="A0A8B6D923"/>
<accession>A0A8B6D923</accession>
<evidence type="ECO:0000256" key="1">
    <source>
        <dbReference type="SAM" id="Phobius"/>
    </source>
</evidence>
<evidence type="ECO:0000313" key="2">
    <source>
        <dbReference type="EMBL" id="VDI15796.1"/>
    </source>
</evidence>
<dbReference type="OrthoDB" id="6198464at2759"/>
<keyword evidence="1" id="KW-1133">Transmembrane helix</keyword>
<proteinExistence type="predicted"/>
<sequence>MQCPDSSQWKLAAKGICNSSHSWLNCLYDENNMSYTKSCKERPDFQRPGYRFIIRGNIDGKRCDEHKFQPFKFWTNSSSDCVFKKTNCIEEGQVIFDKGNSTSDRKCRCDYTSGYAFVAHSRNTCYCDPQLDDCSCYLLPCQQLEVITPDYTCIQRNKWTGDFKCPLITTNSEKDKTADESSRNQLSKSIPLLDNCLLQLKEKKPFHGAIPVTILIALVVLLGICFILCMLCGDKVGRMSGNFIETEVTKRVEEFITSNRN</sequence>
<keyword evidence="1" id="KW-0472">Membrane</keyword>
<evidence type="ECO:0000313" key="3">
    <source>
        <dbReference type="Proteomes" id="UP000596742"/>
    </source>
</evidence>
<keyword evidence="1" id="KW-0812">Transmembrane</keyword>
<comment type="caution">
    <text evidence="2">The sequence shown here is derived from an EMBL/GenBank/DDBJ whole genome shotgun (WGS) entry which is preliminary data.</text>
</comment>
<organism evidence="2 3">
    <name type="scientific">Mytilus galloprovincialis</name>
    <name type="common">Mediterranean mussel</name>
    <dbReference type="NCBI Taxonomy" id="29158"/>
    <lineage>
        <taxon>Eukaryota</taxon>
        <taxon>Metazoa</taxon>
        <taxon>Spiralia</taxon>
        <taxon>Lophotrochozoa</taxon>
        <taxon>Mollusca</taxon>
        <taxon>Bivalvia</taxon>
        <taxon>Autobranchia</taxon>
        <taxon>Pteriomorphia</taxon>
        <taxon>Mytilida</taxon>
        <taxon>Mytiloidea</taxon>
        <taxon>Mytilidae</taxon>
        <taxon>Mytilinae</taxon>
        <taxon>Mytilus</taxon>
    </lineage>
</organism>